<evidence type="ECO:0000313" key="5">
    <source>
        <dbReference type="Proteomes" id="UP000886874"/>
    </source>
</evidence>
<dbReference type="SUPFAM" id="SSF55797">
    <property type="entry name" value="PR-1-like"/>
    <property type="match status" value="1"/>
</dbReference>
<keyword evidence="2" id="KW-0732">Signal</keyword>
<comment type="caution">
    <text evidence="4">The sequence shown here is derived from an EMBL/GenBank/DDBJ whole genome shotgun (WGS) entry which is preliminary data.</text>
</comment>
<dbReference type="EMBL" id="DVFN01000068">
    <property type="protein sequence ID" value="HIQ69621.1"/>
    <property type="molecule type" value="Genomic_DNA"/>
</dbReference>
<feature type="chain" id="PRO_5038955240" description="SCP domain-containing protein" evidence="2">
    <location>
        <begin position="23"/>
        <end position="198"/>
    </location>
</feature>
<feature type="signal peptide" evidence="2">
    <location>
        <begin position="1"/>
        <end position="22"/>
    </location>
</feature>
<dbReference type="Proteomes" id="UP000886874">
    <property type="component" value="Unassembled WGS sequence"/>
</dbReference>
<dbReference type="CDD" id="cd05379">
    <property type="entry name" value="CAP_bacterial"/>
    <property type="match status" value="1"/>
</dbReference>
<evidence type="ECO:0000256" key="2">
    <source>
        <dbReference type="SAM" id="SignalP"/>
    </source>
</evidence>
<dbReference type="InterPro" id="IPR014044">
    <property type="entry name" value="CAP_dom"/>
</dbReference>
<accession>A0A9D1CNB7</accession>
<sequence>MVLSLWKKFLCSSPAQCFQALAAPCPRLEVITACNSGKAGVKWGRKEVLTMKKMLSLFCAAALALAVMTAPALAAGMSTREAEACALVNAERTARGLAPLAVSSSLSDKARIKAQDMADNDYFSHTSPTYGSPFTMMRSLGVSYTSAGENIAKGYTSAEDVVAAWMASPSHRANLLASRYVTVGIGYADGYWAQWLIK</sequence>
<keyword evidence="1" id="KW-1133">Transmembrane helix</keyword>
<feature type="domain" description="SCP" evidence="3">
    <location>
        <begin position="87"/>
        <end position="189"/>
    </location>
</feature>
<reference evidence="4" key="1">
    <citation type="submission" date="2020-10" db="EMBL/GenBank/DDBJ databases">
        <authorList>
            <person name="Gilroy R."/>
        </authorList>
    </citation>
    <scope>NUCLEOTIDE SEQUENCE</scope>
    <source>
        <strain evidence="4">ChiSjej2B20-13462</strain>
    </source>
</reference>
<dbReference type="AlphaFoldDB" id="A0A9D1CNB7"/>
<dbReference type="PANTHER" id="PTHR31157">
    <property type="entry name" value="SCP DOMAIN-CONTAINING PROTEIN"/>
    <property type="match status" value="1"/>
</dbReference>
<organism evidence="4 5">
    <name type="scientific">Candidatus Avoscillospira stercorigallinarum</name>
    <dbReference type="NCBI Taxonomy" id="2840708"/>
    <lineage>
        <taxon>Bacteria</taxon>
        <taxon>Bacillati</taxon>
        <taxon>Bacillota</taxon>
        <taxon>Clostridia</taxon>
        <taxon>Eubacteriales</taxon>
        <taxon>Oscillospiraceae</taxon>
        <taxon>Oscillospiraceae incertae sedis</taxon>
        <taxon>Candidatus Avoscillospira</taxon>
    </lineage>
</organism>
<evidence type="ECO:0000259" key="3">
    <source>
        <dbReference type="Pfam" id="PF00188"/>
    </source>
</evidence>
<dbReference type="Gene3D" id="3.40.33.10">
    <property type="entry name" value="CAP"/>
    <property type="match status" value="1"/>
</dbReference>
<feature type="transmembrane region" description="Helical" evidence="1">
    <location>
        <begin position="55"/>
        <end position="77"/>
    </location>
</feature>
<evidence type="ECO:0000313" key="4">
    <source>
        <dbReference type="EMBL" id="HIQ69621.1"/>
    </source>
</evidence>
<protein>
    <recommendedName>
        <fullName evidence="3">SCP domain-containing protein</fullName>
    </recommendedName>
</protein>
<proteinExistence type="predicted"/>
<reference evidence="4" key="2">
    <citation type="journal article" date="2021" name="PeerJ">
        <title>Extensive microbial diversity within the chicken gut microbiome revealed by metagenomics and culture.</title>
        <authorList>
            <person name="Gilroy R."/>
            <person name="Ravi A."/>
            <person name="Getino M."/>
            <person name="Pursley I."/>
            <person name="Horton D.L."/>
            <person name="Alikhan N.F."/>
            <person name="Baker D."/>
            <person name="Gharbi K."/>
            <person name="Hall N."/>
            <person name="Watson M."/>
            <person name="Adriaenssens E.M."/>
            <person name="Foster-Nyarko E."/>
            <person name="Jarju S."/>
            <person name="Secka A."/>
            <person name="Antonio M."/>
            <person name="Oren A."/>
            <person name="Chaudhuri R.R."/>
            <person name="La Ragione R."/>
            <person name="Hildebrand F."/>
            <person name="Pallen M.J."/>
        </authorList>
    </citation>
    <scope>NUCLEOTIDE SEQUENCE</scope>
    <source>
        <strain evidence="4">ChiSjej2B20-13462</strain>
    </source>
</reference>
<keyword evidence="1" id="KW-0472">Membrane</keyword>
<name>A0A9D1CNB7_9FIRM</name>
<evidence type="ECO:0000256" key="1">
    <source>
        <dbReference type="SAM" id="Phobius"/>
    </source>
</evidence>
<dbReference type="Pfam" id="PF00188">
    <property type="entry name" value="CAP"/>
    <property type="match status" value="1"/>
</dbReference>
<gene>
    <name evidence="4" type="ORF">IAA67_04735</name>
</gene>
<dbReference type="InterPro" id="IPR035940">
    <property type="entry name" value="CAP_sf"/>
</dbReference>
<keyword evidence="1" id="KW-0812">Transmembrane</keyword>
<dbReference type="PANTHER" id="PTHR31157:SF1">
    <property type="entry name" value="SCP DOMAIN-CONTAINING PROTEIN"/>
    <property type="match status" value="1"/>
</dbReference>